<dbReference type="InterPro" id="IPR051909">
    <property type="entry name" value="MFP_Cation_Efflux"/>
</dbReference>
<dbReference type="Proteomes" id="UP000198924">
    <property type="component" value="Unassembled WGS sequence"/>
</dbReference>
<dbReference type="OrthoDB" id="9768185at2"/>
<accession>A0A1I4A4P8</accession>
<feature type="chain" id="PRO_5011767800" evidence="2">
    <location>
        <begin position="31"/>
        <end position="312"/>
    </location>
</feature>
<evidence type="ECO:0000259" key="4">
    <source>
        <dbReference type="Pfam" id="PF25975"/>
    </source>
</evidence>
<dbReference type="AlphaFoldDB" id="A0A1I4A4P8"/>
<protein>
    <submittedName>
        <fullName evidence="5">Membrane fusion protein, cobalt-zinc-cadmium efflux system</fullName>
    </submittedName>
</protein>
<dbReference type="SUPFAM" id="SSF51230">
    <property type="entry name" value="Single hybrid motif"/>
    <property type="match status" value="1"/>
</dbReference>
<organism evidence="5 6">
    <name type="scientific">Methylophaga sulfidovorans</name>
    <dbReference type="NCBI Taxonomy" id="45496"/>
    <lineage>
        <taxon>Bacteria</taxon>
        <taxon>Pseudomonadati</taxon>
        <taxon>Pseudomonadota</taxon>
        <taxon>Gammaproteobacteria</taxon>
        <taxon>Thiotrichales</taxon>
        <taxon>Piscirickettsiaceae</taxon>
        <taxon>Methylophaga</taxon>
    </lineage>
</organism>
<sequence length="312" mass="34420">MIKRYLTLPNFLMLIVFFMCAMLSVKAVFADEDKHEHEHAGHHDEEVAHIDEDMASLNAISTAIVSSGDISKTITLYGDVTLSPEHTSHVTARFAGRITRVYVEYGDTVKKGQVLASIESNSSLQTYNVTAPLSGSVIAKHANAGEVVSEQTLFTITDTSTLWAELKVFPSQASLIKAKQTVILQSDDMQTRSVISQLLPNTSGEPFRIARVKFKNPDDDWFPGLLVSAQTLVDKREVNVRVPLSALQQYENKTVVFIKEGGVYKSQPVELGLQDNQFVEVLSGLNAGQQIVTENSYLIKADIEKDGAEHSH</sequence>
<dbReference type="PANTHER" id="PTHR30097">
    <property type="entry name" value="CATION EFFLUX SYSTEM PROTEIN CUSB"/>
    <property type="match status" value="1"/>
</dbReference>
<dbReference type="Pfam" id="PF25973">
    <property type="entry name" value="BSH_CzcB"/>
    <property type="match status" value="1"/>
</dbReference>
<evidence type="ECO:0000256" key="2">
    <source>
        <dbReference type="SAM" id="SignalP"/>
    </source>
</evidence>
<dbReference type="RefSeq" id="WP_091714650.1">
    <property type="nucleotide sequence ID" value="NZ_FOSH01000013.1"/>
</dbReference>
<dbReference type="Pfam" id="PF25975">
    <property type="entry name" value="CzcB_C"/>
    <property type="match status" value="1"/>
</dbReference>
<reference evidence="6" key="1">
    <citation type="submission" date="2016-10" db="EMBL/GenBank/DDBJ databases">
        <authorList>
            <person name="Varghese N."/>
            <person name="Submissions S."/>
        </authorList>
    </citation>
    <scope>NUCLEOTIDE SEQUENCE [LARGE SCALE GENOMIC DNA]</scope>
    <source>
        <strain evidence="6">DSM 11578</strain>
    </source>
</reference>
<dbReference type="EMBL" id="FOSH01000013">
    <property type="protein sequence ID" value="SFK51294.1"/>
    <property type="molecule type" value="Genomic_DNA"/>
</dbReference>
<dbReference type="Gene3D" id="2.40.420.20">
    <property type="match status" value="1"/>
</dbReference>
<evidence type="ECO:0000256" key="1">
    <source>
        <dbReference type="ARBA" id="ARBA00022448"/>
    </source>
</evidence>
<evidence type="ECO:0000259" key="3">
    <source>
        <dbReference type="Pfam" id="PF25973"/>
    </source>
</evidence>
<gene>
    <name evidence="5" type="ORF">SAMN04488079_11334</name>
</gene>
<evidence type="ECO:0000313" key="6">
    <source>
        <dbReference type="Proteomes" id="UP000198924"/>
    </source>
</evidence>
<dbReference type="InterPro" id="IPR058647">
    <property type="entry name" value="BSH_CzcB-like"/>
</dbReference>
<proteinExistence type="predicted"/>
<keyword evidence="1" id="KW-0813">Transport</keyword>
<keyword evidence="6" id="KW-1185">Reference proteome</keyword>
<dbReference type="CDD" id="cd06850">
    <property type="entry name" value="biotinyl_domain"/>
    <property type="match status" value="1"/>
</dbReference>
<dbReference type="InterPro" id="IPR011053">
    <property type="entry name" value="Single_hybrid_motif"/>
</dbReference>
<dbReference type="PANTHER" id="PTHR30097:SF4">
    <property type="entry name" value="SLR6042 PROTEIN"/>
    <property type="match status" value="1"/>
</dbReference>
<keyword evidence="2" id="KW-0732">Signal</keyword>
<feature type="domain" description="CzcB-like C-terminal circularly permuted SH3-like" evidence="4">
    <location>
        <begin position="240"/>
        <end position="300"/>
    </location>
</feature>
<dbReference type="STRING" id="45496.SAMN04488079_11334"/>
<feature type="domain" description="CzcB-like barrel-sandwich hybrid" evidence="3">
    <location>
        <begin position="87"/>
        <end position="158"/>
    </location>
</feature>
<name>A0A1I4A4P8_9GAMM</name>
<dbReference type="Gene3D" id="2.40.50.100">
    <property type="match status" value="1"/>
</dbReference>
<dbReference type="InterPro" id="IPR058649">
    <property type="entry name" value="CzcB_C"/>
</dbReference>
<evidence type="ECO:0000313" key="5">
    <source>
        <dbReference type="EMBL" id="SFK51294.1"/>
    </source>
</evidence>
<feature type="signal peptide" evidence="2">
    <location>
        <begin position="1"/>
        <end position="30"/>
    </location>
</feature>